<sequence length="502" mass="55543">MVNGAFLRENGEAVSRTLYKMFVVASIVMMCNSVFQIALFGVPKLNFMGIAYQLLFLLFLIPALYYRFGSNKERFKPLSVASLMIFALLLHTDSWVNVPFIWLFPIGLASLYADYKLIRRTFYFTLPLLVLSQFTHYYFAAPMRIESSLNRSVLTAIYYGAQFLFIGFIFINSTRRSSLMLQQSQQLTEQMGSVLDTIQSASDQLNGNVMDLNRSIQSADRTVSTIHGSAGTISEESHQFLSSIRGVEEDIGAIVNVMGEASAKTKSAGQYTLEVVRMADRNKEELLATMERMGELQQASGQSGEAVNELASKIEQIQIILNGILDIAGQTNLLALNASIEAARAGDQGRGFAVVAGEVRKLAEQTERSSNHIQELLTEVAVTKEHVITSLRSSDDMIQNTVQSIQSSASDYGKLVDMQYEMSRMLQEMNDAVFRLAEDGRASASAVASLRETHAGNMRELSAMAERMREVTDSFGQMGAAVQLVSERSDALASLRTKSEAK</sequence>
<proteinExistence type="predicted"/>
<evidence type="ECO:0000256" key="2">
    <source>
        <dbReference type="PROSITE-ProRule" id="PRU00284"/>
    </source>
</evidence>
<accession>A0ABW5PEK3</accession>
<feature type="transmembrane region" description="Helical" evidence="3">
    <location>
        <begin position="75"/>
        <end position="92"/>
    </location>
</feature>
<dbReference type="SUPFAM" id="SSF58104">
    <property type="entry name" value="Methyl-accepting chemotaxis protein (MCP) signaling domain"/>
    <property type="match status" value="1"/>
</dbReference>
<evidence type="ECO:0000256" key="3">
    <source>
        <dbReference type="SAM" id="Phobius"/>
    </source>
</evidence>
<keyword evidence="3" id="KW-0812">Transmembrane</keyword>
<feature type="transmembrane region" description="Helical" evidence="3">
    <location>
        <begin position="21"/>
        <end position="41"/>
    </location>
</feature>
<comment type="caution">
    <text evidence="5">The sequence shown here is derived from an EMBL/GenBank/DDBJ whole genome shotgun (WGS) entry which is preliminary data.</text>
</comment>
<feature type="transmembrane region" description="Helical" evidence="3">
    <location>
        <begin position="122"/>
        <end position="140"/>
    </location>
</feature>
<evidence type="ECO:0000256" key="1">
    <source>
        <dbReference type="ARBA" id="ARBA00023224"/>
    </source>
</evidence>
<feature type="transmembrane region" description="Helical" evidence="3">
    <location>
        <begin position="47"/>
        <end position="68"/>
    </location>
</feature>
<keyword evidence="3" id="KW-1133">Transmembrane helix</keyword>
<keyword evidence="3" id="KW-0472">Membrane</keyword>
<dbReference type="Proteomes" id="UP001597541">
    <property type="component" value="Unassembled WGS sequence"/>
</dbReference>
<keyword evidence="1 2" id="KW-0807">Transducer</keyword>
<dbReference type="RefSeq" id="WP_377603425.1">
    <property type="nucleotide sequence ID" value="NZ_JBHUME010000008.1"/>
</dbReference>
<feature type="domain" description="Methyl-accepting transducer" evidence="4">
    <location>
        <begin position="215"/>
        <end position="451"/>
    </location>
</feature>
<keyword evidence="6" id="KW-1185">Reference proteome</keyword>
<reference evidence="6" key="1">
    <citation type="journal article" date="2019" name="Int. J. Syst. Evol. Microbiol.">
        <title>The Global Catalogue of Microorganisms (GCM) 10K type strain sequencing project: providing services to taxonomists for standard genome sequencing and annotation.</title>
        <authorList>
            <consortium name="The Broad Institute Genomics Platform"/>
            <consortium name="The Broad Institute Genome Sequencing Center for Infectious Disease"/>
            <person name="Wu L."/>
            <person name="Ma J."/>
        </authorList>
    </citation>
    <scope>NUCLEOTIDE SEQUENCE [LARGE SCALE GENOMIC DNA]</scope>
    <source>
        <strain evidence="6">KCTC 3950</strain>
    </source>
</reference>
<evidence type="ECO:0000313" key="5">
    <source>
        <dbReference type="EMBL" id="MFD2613428.1"/>
    </source>
</evidence>
<evidence type="ECO:0000313" key="6">
    <source>
        <dbReference type="Proteomes" id="UP001597541"/>
    </source>
</evidence>
<dbReference type="InterPro" id="IPR004089">
    <property type="entry name" value="MCPsignal_dom"/>
</dbReference>
<protein>
    <submittedName>
        <fullName evidence="5">Methyl-accepting chemotaxis protein</fullName>
    </submittedName>
</protein>
<dbReference type="PANTHER" id="PTHR32089:SF112">
    <property type="entry name" value="LYSOZYME-LIKE PROTEIN-RELATED"/>
    <property type="match status" value="1"/>
</dbReference>
<dbReference type="SMART" id="SM00283">
    <property type="entry name" value="MA"/>
    <property type="match status" value="1"/>
</dbReference>
<dbReference type="PANTHER" id="PTHR32089">
    <property type="entry name" value="METHYL-ACCEPTING CHEMOTAXIS PROTEIN MCPB"/>
    <property type="match status" value="1"/>
</dbReference>
<dbReference type="Gene3D" id="1.10.287.950">
    <property type="entry name" value="Methyl-accepting chemotaxis protein"/>
    <property type="match status" value="1"/>
</dbReference>
<name>A0ABW5PEK3_9BACL</name>
<dbReference type="EMBL" id="JBHUME010000008">
    <property type="protein sequence ID" value="MFD2613428.1"/>
    <property type="molecule type" value="Genomic_DNA"/>
</dbReference>
<dbReference type="PROSITE" id="PS50111">
    <property type="entry name" value="CHEMOTAXIS_TRANSDUC_2"/>
    <property type="match status" value="1"/>
</dbReference>
<feature type="transmembrane region" description="Helical" evidence="3">
    <location>
        <begin position="152"/>
        <end position="171"/>
    </location>
</feature>
<gene>
    <name evidence="5" type="ORF">ACFSUF_13435</name>
</gene>
<organism evidence="5 6">
    <name type="scientific">Paenibacillus gansuensis</name>
    <dbReference type="NCBI Taxonomy" id="306542"/>
    <lineage>
        <taxon>Bacteria</taxon>
        <taxon>Bacillati</taxon>
        <taxon>Bacillota</taxon>
        <taxon>Bacilli</taxon>
        <taxon>Bacillales</taxon>
        <taxon>Paenibacillaceae</taxon>
        <taxon>Paenibacillus</taxon>
    </lineage>
</organism>
<evidence type="ECO:0000259" key="4">
    <source>
        <dbReference type="PROSITE" id="PS50111"/>
    </source>
</evidence>
<dbReference type="Pfam" id="PF00015">
    <property type="entry name" value="MCPsignal"/>
    <property type="match status" value="1"/>
</dbReference>